<keyword evidence="5" id="KW-0472">Membrane</keyword>
<sequence length="207" mass="22370">MSSSTVLQPCAAALAGLLITILLEFEFVCGARVQLVTSKTRATLVSIGQELSVPGWGLQSSDDFCSWPGITCDVENNGNSIVQKLDLSNRSLRGNLTLILEFGSLKSLDLSSNSFHGPVPPELGSLSLLEFLDLSFNGFNGSIPRELGNLINLRSLNFSSNLLVGEIPDELQSLENLQEFQVSSNILRGAIPLRLGKLSSLRIFFSL</sequence>
<dbReference type="PANTHER" id="PTHR48060">
    <property type="entry name" value="DNA DAMAGE-REPAIR/TOLERATION PROTEIN DRT100"/>
    <property type="match status" value="1"/>
</dbReference>
<evidence type="ECO:0000256" key="4">
    <source>
        <dbReference type="ARBA" id="ARBA00022737"/>
    </source>
</evidence>
<dbReference type="Proteomes" id="UP001346149">
    <property type="component" value="Unassembled WGS sequence"/>
</dbReference>
<protein>
    <recommendedName>
        <fullName evidence="6">Leucine-rich repeat-containing N-terminal plant-type domain-containing protein</fullName>
    </recommendedName>
</protein>
<evidence type="ECO:0000313" key="7">
    <source>
        <dbReference type="EMBL" id="KAK4769327.1"/>
    </source>
</evidence>
<keyword evidence="8" id="KW-1185">Reference proteome</keyword>
<dbReference type="SUPFAM" id="SSF52058">
    <property type="entry name" value="L domain-like"/>
    <property type="match status" value="1"/>
</dbReference>
<dbReference type="AlphaFoldDB" id="A0AAN7KUI4"/>
<evidence type="ECO:0000256" key="5">
    <source>
        <dbReference type="ARBA" id="ARBA00023136"/>
    </source>
</evidence>
<reference evidence="7 8" key="1">
    <citation type="journal article" date="2023" name="Hortic Res">
        <title>Pangenome of water caltrop reveals structural variations and asymmetric subgenome divergence after allopolyploidization.</title>
        <authorList>
            <person name="Zhang X."/>
            <person name="Chen Y."/>
            <person name="Wang L."/>
            <person name="Yuan Y."/>
            <person name="Fang M."/>
            <person name="Shi L."/>
            <person name="Lu R."/>
            <person name="Comes H.P."/>
            <person name="Ma Y."/>
            <person name="Chen Y."/>
            <person name="Huang G."/>
            <person name="Zhou Y."/>
            <person name="Zheng Z."/>
            <person name="Qiu Y."/>
        </authorList>
    </citation>
    <scope>NUCLEOTIDE SEQUENCE [LARGE SCALE GENOMIC DNA]</scope>
    <source>
        <strain evidence="7">F231</strain>
    </source>
</reference>
<dbReference type="PANTHER" id="PTHR48060:SF21">
    <property type="entry name" value="L DOMAIN-LIKE PROTEIN"/>
    <property type="match status" value="1"/>
</dbReference>
<dbReference type="Pfam" id="PF08263">
    <property type="entry name" value="LRRNT_2"/>
    <property type="match status" value="1"/>
</dbReference>
<dbReference type="InterPro" id="IPR053211">
    <property type="entry name" value="DNA_repair-toleration"/>
</dbReference>
<name>A0AAN7KUI4_TRANT</name>
<dbReference type="InterPro" id="IPR032675">
    <property type="entry name" value="LRR_dom_sf"/>
</dbReference>
<feature type="domain" description="Leucine-rich repeat-containing N-terminal plant-type" evidence="6">
    <location>
        <begin position="55"/>
        <end position="73"/>
    </location>
</feature>
<proteinExistence type="predicted"/>
<evidence type="ECO:0000256" key="3">
    <source>
        <dbReference type="ARBA" id="ARBA00022729"/>
    </source>
</evidence>
<keyword evidence="2" id="KW-0433">Leucine-rich repeat</keyword>
<evidence type="ECO:0000256" key="2">
    <source>
        <dbReference type="ARBA" id="ARBA00022614"/>
    </source>
</evidence>
<dbReference type="GO" id="GO:0016020">
    <property type="term" value="C:membrane"/>
    <property type="evidence" value="ECO:0007669"/>
    <property type="project" value="UniProtKB-SubCell"/>
</dbReference>
<dbReference type="FunFam" id="3.80.10.10:FF:000400">
    <property type="entry name" value="Nuclear pore complex protein NUP107"/>
    <property type="match status" value="1"/>
</dbReference>
<dbReference type="Gene3D" id="3.80.10.10">
    <property type="entry name" value="Ribonuclease Inhibitor"/>
    <property type="match status" value="1"/>
</dbReference>
<keyword evidence="3" id="KW-0732">Signal</keyword>
<dbReference type="Pfam" id="PF00560">
    <property type="entry name" value="LRR_1"/>
    <property type="match status" value="3"/>
</dbReference>
<accession>A0AAN7KUI4</accession>
<comment type="subcellular location">
    <subcellularLocation>
        <location evidence="1">Membrane</location>
    </subcellularLocation>
</comment>
<evidence type="ECO:0000256" key="1">
    <source>
        <dbReference type="ARBA" id="ARBA00004370"/>
    </source>
</evidence>
<dbReference type="InterPro" id="IPR013210">
    <property type="entry name" value="LRR_N_plant-typ"/>
</dbReference>
<evidence type="ECO:0000259" key="6">
    <source>
        <dbReference type="Pfam" id="PF08263"/>
    </source>
</evidence>
<keyword evidence="4" id="KW-0677">Repeat</keyword>
<comment type="caution">
    <text evidence="7">The sequence shown here is derived from an EMBL/GenBank/DDBJ whole genome shotgun (WGS) entry which is preliminary data.</text>
</comment>
<dbReference type="EMBL" id="JAXQNO010000021">
    <property type="protein sequence ID" value="KAK4769327.1"/>
    <property type="molecule type" value="Genomic_DNA"/>
</dbReference>
<dbReference type="InterPro" id="IPR001611">
    <property type="entry name" value="Leu-rich_rpt"/>
</dbReference>
<organism evidence="7 8">
    <name type="scientific">Trapa natans</name>
    <name type="common">Water chestnut</name>
    <dbReference type="NCBI Taxonomy" id="22666"/>
    <lineage>
        <taxon>Eukaryota</taxon>
        <taxon>Viridiplantae</taxon>
        <taxon>Streptophyta</taxon>
        <taxon>Embryophyta</taxon>
        <taxon>Tracheophyta</taxon>
        <taxon>Spermatophyta</taxon>
        <taxon>Magnoliopsida</taxon>
        <taxon>eudicotyledons</taxon>
        <taxon>Gunneridae</taxon>
        <taxon>Pentapetalae</taxon>
        <taxon>rosids</taxon>
        <taxon>malvids</taxon>
        <taxon>Myrtales</taxon>
        <taxon>Lythraceae</taxon>
        <taxon>Trapa</taxon>
    </lineage>
</organism>
<evidence type="ECO:0000313" key="8">
    <source>
        <dbReference type="Proteomes" id="UP001346149"/>
    </source>
</evidence>
<gene>
    <name evidence="7" type="ORF">SAY86_027477</name>
</gene>